<dbReference type="RefSeq" id="WP_253648082.1">
    <property type="nucleotide sequence ID" value="NZ_BAAAMO010000001.1"/>
</dbReference>
<dbReference type="Proteomes" id="UP001597068">
    <property type="component" value="Unassembled WGS sequence"/>
</dbReference>
<dbReference type="Gene3D" id="1.10.10.10">
    <property type="entry name" value="Winged helix-like DNA-binding domain superfamily/Winged helix DNA-binding domain"/>
    <property type="match status" value="1"/>
</dbReference>
<evidence type="ECO:0000259" key="1">
    <source>
        <dbReference type="PROSITE" id="PS50921"/>
    </source>
</evidence>
<evidence type="ECO:0000313" key="2">
    <source>
        <dbReference type="EMBL" id="MFD0927580.1"/>
    </source>
</evidence>
<feature type="domain" description="ANTAR" evidence="1">
    <location>
        <begin position="93"/>
        <end position="154"/>
    </location>
</feature>
<dbReference type="Pfam" id="PF03861">
    <property type="entry name" value="ANTAR"/>
    <property type="match status" value="1"/>
</dbReference>
<evidence type="ECO:0000313" key="3">
    <source>
        <dbReference type="Proteomes" id="UP001597068"/>
    </source>
</evidence>
<comment type="caution">
    <text evidence="2">The sequence shown here is derived from an EMBL/GenBank/DDBJ whole genome shotgun (WGS) entry which is preliminary data.</text>
</comment>
<dbReference type="EMBL" id="JBHTIL010000006">
    <property type="protein sequence ID" value="MFD0927580.1"/>
    <property type="molecule type" value="Genomic_DNA"/>
</dbReference>
<protein>
    <submittedName>
        <fullName evidence="2">ANTAR domain-containing protein</fullName>
    </submittedName>
</protein>
<dbReference type="SMART" id="SM01012">
    <property type="entry name" value="ANTAR"/>
    <property type="match status" value="1"/>
</dbReference>
<keyword evidence="3" id="KW-1185">Reference proteome</keyword>
<sequence>MLHPDPSAATGGCDENVSAAGSLERATATLAGTDVRTALDLVRESPSPLASRHTVTDASGRHRHLLVIAERVLDADRAVGASGQMVDVSGVFDDAVGSLDTQVNEFVENRSVIEQAKGMMMLAYSFGDQHAYDVLAWRSQHTNTKVRALAAAVVREVPSAVSLTDADRSAFDHILLSAHETDDE</sequence>
<dbReference type="PROSITE" id="PS50921">
    <property type="entry name" value="ANTAR"/>
    <property type="match status" value="1"/>
</dbReference>
<dbReference type="InterPro" id="IPR005561">
    <property type="entry name" value="ANTAR"/>
</dbReference>
<dbReference type="InterPro" id="IPR036388">
    <property type="entry name" value="WH-like_DNA-bd_sf"/>
</dbReference>
<accession>A0ABW3GAR3</accession>
<gene>
    <name evidence="2" type="ORF">ACFQ04_17705</name>
</gene>
<reference evidence="3" key="1">
    <citation type="journal article" date="2019" name="Int. J. Syst. Evol. Microbiol.">
        <title>The Global Catalogue of Microorganisms (GCM) 10K type strain sequencing project: providing services to taxonomists for standard genome sequencing and annotation.</title>
        <authorList>
            <consortium name="The Broad Institute Genomics Platform"/>
            <consortium name="The Broad Institute Genome Sequencing Center for Infectious Disease"/>
            <person name="Wu L."/>
            <person name="Ma J."/>
        </authorList>
    </citation>
    <scope>NUCLEOTIDE SEQUENCE [LARGE SCALE GENOMIC DNA]</scope>
    <source>
        <strain evidence="3">CCUG 50873</strain>
    </source>
</reference>
<organism evidence="2 3">
    <name type="scientific">Williamsia deligens</name>
    <dbReference type="NCBI Taxonomy" id="321325"/>
    <lineage>
        <taxon>Bacteria</taxon>
        <taxon>Bacillati</taxon>
        <taxon>Actinomycetota</taxon>
        <taxon>Actinomycetes</taxon>
        <taxon>Mycobacteriales</taxon>
        <taxon>Nocardiaceae</taxon>
        <taxon>Williamsia</taxon>
    </lineage>
</organism>
<proteinExistence type="predicted"/>
<name>A0ABW3GAR3_9NOCA</name>